<evidence type="ECO:0008006" key="3">
    <source>
        <dbReference type="Google" id="ProtNLM"/>
    </source>
</evidence>
<evidence type="ECO:0000313" key="1">
    <source>
        <dbReference type="EMBL" id="KKK17810.1"/>
    </source>
</evidence>
<sequence length="681" mass="74382">MGSKNEASEILNPTEALLGRQARFPEGIDCPSLGEIFSELAQLPPSLDISQAESMSLDEQEALFHSIQDALSKAESGGDVGFFEDASNALKTLWGCRSNYLVQATEALANGSRNPLFRSAYGQAGILSFFLQLIASRETTDTGLILHSLRLVGNSCADTDENRAIVVKDNYTFAILRRLLNPELIQVVIPVIYNLCIDYEPAQSQLAANQIVYILLKLVEDDGFGDNEALLDYVYELIELVGEQEQGIESSPEGTIPLLIAVALNTRSKPTISQFCCLTNCLAAYLEKERFQTICVSKLMVADVLLVLRHSQSLNPEISSTEESQAVTQSRLKINQALSEVSASPLFAERYPLDSPLAEMLKSWLATTKDQLQICACIMLGNLARSDAVCEAMVRDLKIHEELIGILNSNARGAVLHSALGFLKNLAIASDNRIYLGRAGIVPAISHLWGYETVPQVQLAATSIARQLIISSVENISRLLDQPPSASSSGNINPDADTDKNPAECSPTYLSLLLALFEKTDSTPIKTEIGRIVASICRTLVRESHEQNAQATSLLGSLFSKHEGVALPVGAMVTQTQWPVVRSEAWFALALMASSKPGASAVVYCLQKIDGFVLIKQILSAEGPGSDAEIDKVQWAKDRDNMIILVQELLRNDPDTLPDSWKTTIQELMRSHVSKYLKQGE</sequence>
<dbReference type="InterPro" id="IPR040144">
    <property type="entry name" value="RAP1GDS1"/>
</dbReference>
<dbReference type="EMBL" id="JZBS01002653">
    <property type="protein sequence ID" value="KKK17810.1"/>
    <property type="molecule type" value="Genomic_DNA"/>
</dbReference>
<accession>A0A0F8WJA2</accession>
<dbReference type="SUPFAM" id="SSF48371">
    <property type="entry name" value="ARM repeat"/>
    <property type="match status" value="1"/>
</dbReference>
<gene>
    <name evidence="1" type="ORF">ARAM_002084</name>
</gene>
<reference evidence="1 2" key="1">
    <citation type="submission" date="2015-02" db="EMBL/GenBank/DDBJ databases">
        <title>Draft Genome Sequences of Two Closely-Related Aflatoxigenic Aspergillus Species Obtained from the Cote d'Ivoire.</title>
        <authorList>
            <person name="Moore G.G."/>
            <person name="Beltz S.B."/>
            <person name="Mack B.M."/>
        </authorList>
    </citation>
    <scope>NUCLEOTIDE SEQUENCE [LARGE SCALE GENOMIC DNA]</scope>
    <source>
        <strain evidence="1 2">SRRC1468</strain>
    </source>
</reference>
<dbReference type="AlphaFoldDB" id="A0A0F8WJA2"/>
<dbReference type="Gene3D" id="1.25.10.10">
    <property type="entry name" value="Leucine-rich Repeat Variant"/>
    <property type="match status" value="2"/>
</dbReference>
<evidence type="ECO:0000313" key="2">
    <source>
        <dbReference type="Proteomes" id="UP000034291"/>
    </source>
</evidence>
<dbReference type="InterPro" id="IPR011989">
    <property type="entry name" value="ARM-like"/>
</dbReference>
<keyword evidence="2" id="KW-1185">Reference proteome</keyword>
<proteinExistence type="predicted"/>
<dbReference type="STRING" id="308745.A0A0F8WJA2"/>
<dbReference type="Proteomes" id="UP000034291">
    <property type="component" value="Unassembled WGS sequence"/>
</dbReference>
<name>A0A0F8WJA2_9EURO</name>
<dbReference type="OrthoDB" id="26149at2759"/>
<dbReference type="GO" id="GO:0005085">
    <property type="term" value="F:guanyl-nucleotide exchange factor activity"/>
    <property type="evidence" value="ECO:0007669"/>
    <property type="project" value="InterPro"/>
</dbReference>
<organism evidence="1 2">
    <name type="scientific">Aspergillus rambellii</name>
    <dbReference type="NCBI Taxonomy" id="308745"/>
    <lineage>
        <taxon>Eukaryota</taxon>
        <taxon>Fungi</taxon>
        <taxon>Dikarya</taxon>
        <taxon>Ascomycota</taxon>
        <taxon>Pezizomycotina</taxon>
        <taxon>Eurotiomycetes</taxon>
        <taxon>Eurotiomycetidae</taxon>
        <taxon>Eurotiales</taxon>
        <taxon>Aspergillaceae</taxon>
        <taxon>Aspergillus</taxon>
        <taxon>Aspergillus subgen. Nidulantes</taxon>
    </lineage>
</organism>
<protein>
    <recommendedName>
        <fullName evidence="3">GTP binding protein</fullName>
    </recommendedName>
</protein>
<dbReference type="InterPro" id="IPR016024">
    <property type="entry name" value="ARM-type_fold"/>
</dbReference>
<comment type="caution">
    <text evidence="1">The sequence shown here is derived from an EMBL/GenBank/DDBJ whole genome shotgun (WGS) entry which is preliminary data.</text>
</comment>
<dbReference type="PANTHER" id="PTHR10957">
    <property type="entry name" value="RAP1 GTPASE-GDP DISSOCIATION STIMULATOR 1"/>
    <property type="match status" value="1"/>
</dbReference>